<dbReference type="PIRSF" id="PIRSF000521">
    <property type="entry name" value="Transaminase_4ab_Lys_Orn"/>
    <property type="match status" value="1"/>
</dbReference>
<dbReference type="EC" id="2.6.1.19" evidence="8"/>
<dbReference type="PANTHER" id="PTHR11986:SF58">
    <property type="entry name" value="LEUCINE_METHIONINE RACEMASE"/>
    <property type="match status" value="1"/>
</dbReference>
<dbReference type="CDD" id="cd00610">
    <property type="entry name" value="OAT_like"/>
    <property type="match status" value="1"/>
</dbReference>
<dbReference type="InterPro" id="IPR015424">
    <property type="entry name" value="PyrdxlP-dep_Trfase"/>
</dbReference>
<comment type="similarity">
    <text evidence="2 6">Belongs to the class-III pyridoxal-phosphate-dependent aminotransferase family.</text>
</comment>
<dbReference type="Gene3D" id="3.40.640.10">
    <property type="entry name" value="Type I PLP-dependent aspartate aminotransferase-like (Major domain)"/>
    <property type="match status" value="1"/>
</dbReference>
<comment type="caution">
    <text evidence="8">The sequence shown here is derived from an EMBL/GenBank/DDBJ whole genome shotgun (WGS) entry which is preliminary data.</text>
</comment>
<keyword evidence="9" id="KW-1185">Reference proteome</keyword>
<dbReference type="EMBL" id="VJOL01000007">
    <property type="protein sequence ID" value="TSE31122.1"/>
    <property type="molecule type" value="Genomic_DNA"/>
</dbReference>
<dbReference type="InterPro" id="IPR015422">
    <property type="entry name" value="PyrdxlP-dep_Trfase_small"/>
</dbReference>
<evidence type="ECO:0000256" key="2">
    <source>
        <dbReference type="ARBA" id="ARBA00008954"/>
    </source>
</evidence>
<reference evidence="8 9" key="1">
    <citation type="submission" date="2019-07" db="EMBL/GenBank/DDBJ databases">
        <title>Tepidimonas thermarum AA-1 draft genome.</title>
        <authorList>
            <person name="Da Costa M.S."/>
            <person name="Froufe H.J.C."/>
            <person name="Egas C."/>
            <person name="Albuquerque L."/>
        </authorList>
    </citation>
    <scope>NUCLEOTIDE SEQUENCE [LARGE SCALE GENOMIC DNA]</scope>
    <source>
        <strain evidence="8 9">AA-1</strain>
    </source>
</reference>
<dbReference type="PANTHER" id="PTHR11986">
    <property type="entry name" value="AMINOTRANSFERASE CLASS III"/>
    <property type="match status" value="1"/>
</dbReference>
<dbReference type="InterPro" id="IPR049704">
    <property type="entry name" value="Aminotrans_3_PPA_site"/>
</dbReference>
<dbReference type="PROSITE" id="PS00600">
    <property type="entry name" value="AA_TRANSFER_CLASS_3"/>
    <property type="match status" value="1"/>
</dbReference>
<evidence type="ECO:0000313" key="9">
    <source>
        <dbReference type="Proteomes" id="UP000318542"/>
    </source>
</evidence>
<sequence>MGGYALPPYHTPAGPETPMHSDPQLQSAAKSNAALMARRRAALPVGLGQTYEVFAERAEGAEIWDVEGKRYIDFAGGIAVLNTGHRHPKIVEAVKAQLDKVHHTCFQVLAYEPYVELAERLCAKAPGDFAKKAFFLSTGAEAVENAIKIARAATKRQAVIAFGGGFHGRTLLGMALTGKVAPYKAGFGPFPAEIYHAEYPNALHGISVADALRSVEHLFKYDVEPERVAAIILEPVQGEGGFYVAPPEFAQALRALCDQHGIVFIADEVQTGAGRTGTWLACEQWGVAPDLITMAKSMAGGFPLSAVIGKAEIMDQPLPGGLGGTYAGHPLACAAGLAVLDVFEQENLLARSRAIGERLRAGLTAMMGRHPEIRDVRGLGGMVAIELFQDGDLSKPAADLTKRMCAEAIRRGLVLLSCGLYANVIRILVPLTASDALLDEGLAIMEQALAAAKNGR</sequence>
<comment type="cofactor">
    <cofactor evidence="1">
        <name>pyridoxal 5'-phosphate</name>
        <dbReference type="ChEBI" id="CHEBI:597326"/>
    </cofactor>
</comment>
<dbReference type="Gene3D" id="3.90.1150.10">
    <property type="entry name" value="Aspartate Aminotransferase, domain 1"/>
    <property type="match status" value="1"/>
</dbReference>
<feature type="region of interest" description="Disordered" evidence="7">
    <location>
        <begin position="1"/>
        <end position="30"/>
    </location>
</feature>
<dbReference type="InterPro" id="IPR005814">
    <property type="entry name" value="Aminotrans_3"/>
</dbReference>
<dbReference type="GO" id="GO:0042802">
    <property type="term" value="F:identical protein binding"/>
    <property type="evidence" value="ECO:0007669"/>
    <property type="project" value="TreeGrafter"/>
</dbReference>
<evidence type="ECO:0000256" key="4">
    <source>
        <dbReference type="ARBA" id="ARBA00022679"/>
    </source>
</evidence>
<dbReference type="Pfam" id="PF00202">
    <property type="entry name" value="Aminotran_3"/>
    <property type="match status" value="1"/>
</dbReference>
<name>A0A554X5K1_9BURK</name>
<organism evidence="8 9">
    <name type="scientific">Tepidimonas thermarum</name>
    <dbReference type="NCBI Taxonomy" id="335431"/>
    <lineage>
        <taxon>Bacteria</taxon>
        <taxon>Pseudomonadati</taxon>
        <taxon>Pseudomonadota</taxon>
        <taxon>Betaproteobacteria</taxon>
        <taxon>Burkholderiales</taxon>
        <taxon>Tepidimonas</taxon>
    </lineage>
</organism>
<keyword evidence="5 6" id="KW-0663">Pyridoxal phosphate</keyword>
<dbReference type="AlphaFoldDB" id="A0A554X5K1"/>
<proteinExistence type="inferred from homology"/>
<evidence type="ECO:0000256" key="1">
    <source>
        <dbReference type="ARBA" id="ARBA00001933"/>
    </source>
</evidence>
<dbReference type="Proteomes" id="UP000318542">
    <property type="component" value="Unassembled WGS sequence"/>
</dbReference>
<evidence type="ECO:0000313" key="8">
    <source>
        <dbReference type="EMBL" id="TSE31122.1"/>
    </source>
</evidence>
<dbReference type="SUPFAM" id="SSF53383">
    <property type="entry name" value="PLP-dependent transferases"/>
    <property type="match status" value="1"/>
</dbReference>
<dbReference type="GO" id="GO:0030170">
    <property type="term" value="F:pyridoxal phosphate binding"/>
    <property type="evidence" value="ECO:0007669"/>
    <property type="project" value="InterPro"/>
</dbReference>
<dbReference type="NCBIfam" id="TIGR00700">
    <property type="entry name" value="GABAtrnsam"/>
    <property type="match status" value="1"/>
</dbReference>
<dbReference type="GO" id="GO:0034386">
    <property type="term" value="F:4-aminobutyrate:2-oxoglutarate transaminase activity"/>
    <property type="evidence" value="ECO:0007669"/>
    <property type="project" value="UniProtKB-EC"/>
</dbReference>
<evidence type="ECO:0000256" key="5">
    <source>
        <dbReference type="ARBA" id="ARBA00022898"/>
    </source>
</evidence>
<evidence type="ECO:0000256" key="6">
    <source>
        <dbReference type="RuleBase" id="RU003560"/>
    </source>
</evidence>
<dbReference type="FunFam" id="3.40.640.10:FF:000013">
    <property type="entry name" value="4-aminobutyrate aminotransferase"/>
    <property type="match status" value="1"/>
</dbReference>
<protein>
    <submittedName>
        <fullName evidence="8">4-aminobutyrate aminotransferase GabT</fullName>
        <ecNumber evidence="8">2.6.1.19</ecNumber>
    </submittedName>
</protein>
<keyword evidence="3 8" id="KW-0032">Aminotransferase</keyword>
<dbReference type="InterPro" id="IPR015421">
    <property type="entry name" value="PyrdxlP-dep_Trfase_major"/>
</dbReference>
<gene>
    <name evidence="8" type="primary">gabT</name>
    <name evidence="8" type="ORF">Tther_00632</name>
</gene>
<evidence type="ECO:0000256" key="7">
    <source>
        <dbReference type="SAM" id="MobiDB-lite"/>
    </source>
</evidence>
<accession>A0A554X5K1</accession>
<evidence type="ECO:0000256" key="3">
    <source>
        <dbReference type="ARBA" id="ARBA00022576"/>
    </source>
</evidence>
<dbReference type="InterPro" id="IPR004632">
    <property type="entry name" value="4NH2But_aminotransferase_bac"/>
</dbReference>
<dbReference type="InterPro" id="IPR050103">
    <property type="entry name" value="Class-III_PLP-dep_AT"/>
</dbReference>
<dbReference type="GO" id="GO:0009448">
    <property type="term" value="P:gamma-aminobutyric acid metabolic process"/>
    <property type="evidence" value="ECO:0007669"/>
    <property type="project" value="InterPro"/>
</dbReference>
<keyword evidence="4 8" id="KW-0808">Transferase</keyword>